<dbReference type="GO" id="GO:0007015">
    <property type="term" value="P:actin filament organization"/>
    <property type="evidence" value="ECO:0007669"/>
    <property type="project" value="TreeGrafter"/>
</dbReference>
<dbReference type="GO" id="GO:0051015">
    <property type="term" value="F:actin filament binding"/>
    <property type="evidence" value="ECO:0007669"/>
    <property type="project" value="TreeGrafter"/>
</dbReference>
<comment type="caution">
    <text evidence="4">Lacks conserved residue(s) required for the propagation of feature annotation.</text>
</comment>
<dbReference type="GO" id="GO:0016459">
    <property type="term" value="C:myosin complex"/>
    <property type="evidence" value="ECO:0007669"/>
    <property type="project" value="UniProtKB-KW"/>
</dbReference>
<dbReference type="GO" id="GO:0005737">
    <property type="term" value="C:cytoplasm"/>
    <property type="evidence" value="ECO:0007669"/>
    <property type="project" value="TreeGrafter"/>
</dbReference>
<sequence>MPVEDGGEGASESKGVGDVENNKELAEQFHLKPANTYTYLNQSGCIVIDGIDDARRFDSLRLAFNVLHVPQEICDGIYGTLAAILWLGNLEFADIDGENCELTEKDKEVLKTLSTLLGLSDEQLLGCLLQRQINIRGNITHIPLKHAEAKENRHAMAKTLYSRTFAWLVDHINKCTNPGQDQTSCAHYVL</sequence>
<dbReference type="GO" id="GO:0000146">
    <property type="term" value="F:microfilament motor activity"/>
    <property type="evidence" value="ECO:0007669"/>
    <property type="project" value="TreeGrafter"/>
</dbReference>
<dbReference type="InterPro" id="IPR027417">
    <property type="entry name" value="P-loop_NTPase"/>
</dbReference>
<dbReference type="Pfam" id="PF00063">
    <property type="entry name" value="Myosin_head"/>
    <property type="match status" value="1"/>
</dbReference>
<keyword evidence="2" id="KW-0067">ATP-binding</keyword>
<dbReference type="PANTHER" id="PTHR13140:SF561">
    <property type="entry name" value="MIP31562P1"/>
    <property type="match status" value="1"/>
</dbReference>
<comment type="caution">
    <text evidence="6">The sequence shown here is derived from an EMBL/GenBank/DDBJ whole genome shotgun (WGS) entry which is preliminary data.</text>
</comment>
<evidence type="ECO:0000313" key="7">
    <source>
        <dbReference type="Proteomes" id="UP000324222"/>
    </source>
</evidence>
<evidence type="ECO:0000256" key="1">
    <source>
        <dbReference type="ARBA" id="ARBA00022741"/>
    </source>
</evidence>
<dbReference type="GO" id="GO:0016020">
    <property type="term" value="C:membrane"/>
    <property type="evidence" value="ECO:0007669"/>
    <property type="project" value="TreeGrafter"/>
</dbReference>
<organism evidence="6 7">
    <name type="scientific">Portunus trituberculatus</name>
    <name type="common">Swimming crab</name>
    <name type="synonym">Neptunus trituberculatus</name>
    <dbReference type="NCBI Taxonomy" id="210409"/>
    <lineage>
        <taxon>Eukaryota</taxon>
        <taxon>Metazoa</taxon>
        <taxon>Ecdysozoa</taxon>
        <taxon>Arthropoda</taxon>
        <taxon>Crustacea</taxon>
        <taxon>Multicrustacea</taxon>
        <taxon>Malacostraca</taxon>
        <taxon>Eumalacostraca</taxon>
        <taxon>Eucarida</taxon>
        <taxon>Decapoda</taxon>
        <taxon>Pleocyemata</taxon>
        <taxon>Brachyura</taxon>
        <taxon>Eubrachyura</taxon>
        <taxon>Portunoidea</taxon>
        <taxon>Portunidae</taxon>
        <taxon>Portuninae</taxon>
        <taxon>Portunus</taxon>
    </lineage>
</organism>
<accession>A0A5B7EE77</accession>
<reference evidence="6 7" key="1">
    <citation type="submission" date="2019-05" db="EMBL/GenBank/DDBJ databases">
        <title>Another draft genome of Portunus trituberculatus and its Hox gene families provides insights of decapod evolution.</title>
        <authorList>
            <person name="Jeong J.-H."/>
            <person name="Song I."/>
            <person name="Kim S."/>
            <person name="Choi T."/>
            <person name="Kim D."/>
            <person name="Ryu S."/>
            <person name="Kim W."/>
        </authorList>
    </citation>
    <scope>NUCLEOTIDE SEQUENCE [LARGE SCALE GENOMIC DNA]</scope>
    <source>
        <tissue evidence="6">Muscle</tissue>
    </source>
</reference>
<comment type="similarity">
    <text evidence="4">Belongs to the TRAFAC class myosin-kinesin ATPase superfamily. Myosin family.</text>
</comment>
<keyword evidence="4" id="KW-0518">Myosin</keyword>
<keyword evidence="7" id="KW-1185">Reference proteome</keyword>
<dbReference type="SMART" id="SM00242">
    <property type="entry name" value="MYSc"/>
    <property type="match status" value="1"/>
</dbReference>
<dbReference type="OrthoDB" id="312459at2759"/>
<keyword evidence="4" id="KW-0505">Motor protein</keyword>
<gene>
    <name evidence="6" type="primary">VIII-1</name>
    <name evidence="6" type="ORF">E2C01_024944</name>
</gene>
<evidence type="ECO:0000256" key="4">
    <source>
        <dbReference type="PROSITE-ProRule" id="PRU00782"/>
    </source>
</evidence>
<dbReference type="AlphaFoldDB" id="A0A5B7EE77"/>
<dbReference type="InterPro" id="IPR001609">
    <property type="entry name" value="Myosin_head_motor_dom-like"/>
</dbReference>
<proteinExistence type="inferred from homology"/>
<dbReference type="PROSITE" id="PS51456">
    <property type="entry name" value="MYOSIN_MOTOR"/>
    <property type="match status" value="1"/>
</dbReference>
<name>A0A5B7EE77_PORTR</name>
<dbReference type="Gene3D" id="1.10.10.820">
    <property type="match status" value="1"/>
</dbReference>
<keyword evidence="1" id="KW-0547">Nucleotide-binding</keyword>
<dbReference type="EMBL" id="VSRR010002479">
    <property type="protein sequence ID" value="MPC31649.1"/>
    <property type="molecule type" value="Genomic_DNA"/>
</dbReference>
<evidence type="ECO:0000313" key="6">
    <source>
        <dbReference type="EMBL" id="MPC31649.1"/>
    </source>
</evidence>
<keyword evidence="3 4" id="KW-0009">Actin-binding</keyword>
<dbReference type="GO" id="GO:0005524">
    <property type="term" value="F:ATP binding"/>
    <property type="evidence" value="ECO:0007669"/>
    <property type="project" value="UniProtKB-KW"/>
</dbReference>
<dbReference type="Proteomes" id="UP000324222">
    <property type="component" value="Unassembled WGS sequence"/>
</dbReference>
<dbReference type="PANTHER" id="PTHR13140">
    <property type="entry name" value="MYOSIN"/>
    <property type="match status" value="1"/>
</dbReference>
<evidence type="ECO:0000256" key="2">
    <source>
        <dbReference type="ARBA" id="ARBA00022840"/>
    </source>
</evidence>
<feature type="domain" description="Myosin motor" evidence="5">
    <location>
        <begin position="1"/>
        <end position="190"/>
    </location>
</feature>
<protein>
    <submittedName>
        <fullName evidence="6">Myosin-1</fullName>
    </submittedName>
</protein>
<dbReference type="Gene3D" id="1.20.120.720">
    <property type="entry name" value="Myosin VI head, motor domain, U50 subdomain"/>
    <property type="match status" value="1"/>
</dbReference>
<evidence type="ECO:0000259" key="5">
    <source>
        <dbReference type="PROSITE" id="PS51456"/>
    </source>
</evidence>
<evidence type="ECO:0000256" key="3">
    <source>
        <dbReference type="ARBA" id="ARBA00023203"/>
    </source>
</evidence>
<dbReference type="SUPFAM" id="SSF52540">
    <property type="entry name" value="P-loop containing nucleoside triphosphate hydrolases"/>
    <property type="match status" value="1"/>
</dbReference>